<dbReference type="EMBL" id="CP002351">
    <property type="protein sequence ID" value="AEH51704.1"/>
    <property type="molecule type" value="Genomic_DNA"/>
</dbReference>
<feature type="domain" description="PEGA" evidence="1">
    <location>
        <begin position="248"/>
        <end position="314"/>
    </location>
</feature>
<dbReference type="RefSeq" id="WP_013932913.1">
    <property type="nucleotide sequence ID" value="NC_015707.1"/>
</dbReference>
<gene>
    <name evidence="3" type="ORF">Theth_1656</name>
</gene>
<dbReference type="Pfam" id="PF14326">
    <property type="entry name" value="DUF4384"/>
    <property type="match status" value="1"/>
</dbReference>
<evidence type="ECO:0000259" key="2">
    <source>
        <dbReference type="Pfam" id="PF14326"/>
    </source>
</evidence>
<evidence type="ECO:0000313" key="3">
    <source>
        <dbReference type="EMBL" id="AEH51704.1"/>
    </source>
</evidence>
<dbReference type="PATRIC" id="fig|688269.3.peg.1703"/>
<dbReference type="AlphaFoldDB" id="F7YVN9"/>
<dbReference type="Pfam" id="PF08308">
    <property type="entry name" value="PEGA"/>
    <property type="match status" value="4"/>
</dbReference>
<feature type="domain" description="PEGA" evidence="1">
    <location>
        <begin position="465"/>
        <end position="510"/>
    </location>
</feature>
<feature type="domain" description="PEGA" evidence="1">
    <location>
        <begin position="391"/>
        <end position="460"/>
    </location>
</feature>
<protein>
    <submittedName>
        <fullName evidence="3">PEGA domain protein</fullName>
    </submittedName>
</protein>
<reference evidence="3 4" key="1">
    <citation type="submission" date="2010-11" db="EMBL/GenBank/DDBJ databases">
        <title>The complete genome of Thermotoga thermarum DSM 5069.</title>
        <authorList>
            <consortium name="US DOE Joint Genome Institute (JGI-PGF)"/>
            <person name="Lucas S."/>
            <person name="Copeland A."/>
            <person name="Lapidus A."/>
            <person name="Bruce D."/>
            <person name="Goodwin L."/>
            <person name="Pitluck S."/>
            <person name="Kyrpides N."/>
            <person name="Mavromatis K."/>
            <person name="Ivanova N."/>
            <person name="Zeytun A."/>
            <person name="Brettin T."/>
            <person name="Detter J.C."/>
            <person name="Tapia R."/>
            <person name="Han C."/>
            <person name="Land M."/>
            <person name="Hauser L."/>
            <person name="Markowitz V."/>
            <person name="Cheng J.-F."/>
            <person name="Hugenholtz P."/>
            <person name="Woyke T."/>
            <person name="Wu D."/>
            <person name="Spring S."/>
            <person name="Schroeder M."/>
            <person name="Brambilla E."/>
            <person name="Klenk H.-P."/>
            <person name="Eisen J.A."/>
        </authorList>
    </citation>
    <scope>NUCLEOTIDE SEQUENCE [LARGE SCALE GENOMIC DNA]</scope>
    <source>
        <strain evidence="3 4">DSM 5069</strain>
    </source>
</reference>
<dbReference type="KEGG" id="tta:Theth_1656"/>
<sequence length="532" mass="59054" precursor="true">MKKSLIVFLVISLVAVSFAEINLRNIIIVPKPSDLEVKVWLNKPEGSVYQIDEKIEIFFRVNKSCYVSIYSIGADGKITLLFPNRFDQNNYVMPNVNYKIPTSDKYFLKVAPPEGKAFVQIIASTSFIPILQQLKDLGTRQLFPILSEEGERYIQQQIIPYLTGNWVSDVTYYYVGRTPRTGTVRLESVPTGAYVYVDGRYVGRTPQTVTLDEGSHFATFYHDGRTITETFTVVAGRTITVTAVFQRTTIDVRSTPTEAQVFLDGVFIGLTPLQTEVTPGQHTLLITKEGYTPFQQTFTIVAGETRIFNVTLTRATATLRIFTNPTGAQIYIDGRYVGTAPSNGLSVTVDAGTRTITARLPDYEDAMTTVTINPGETRTVTLTLRPIPRTGVLNIFTTPVGASIFIDGRYVGTTTDRGLSVTVDAGVREVKATYPDYEDKVISVEVRAGETKRIDLVLEPIIRTSSVSINSTPSAALVYVNGYLRGITPLRIDLEYGTYEIVLIKGGYYAEVFTLVVDRPSITISRTLRPIP</sequence>
<dbReference type="Proteomes" id="UP000006804">
    <property type="component" value="Chromosome"/>
</dbReference>
<dbReference type="PANTHER" id="PTHR36194">
    <property type="entry name" value="S-LAYER-LIKE PROTEIN"/>
    <property type="match status" value="1"/>
</dbReference>
<dbReference type="eggNOG" id="COG1470">
    <property type="taxonomic scope" value="Bacteria"/>
</dbReference>
<dbReference type="PANTHER" id="PTHR36194:SF1">
    <property type="entry name" value="S-LAYER-LIKE PROTEIN"/>
    <property type="match status" value="1"/>
</dbReference>
<feature type="domain" description="PEGA" evidence="1">
    <location>
        <begin position="317"/>
        <end position="386"/>
    </location>
</feature>
<keyword evidence="4" id="KW-1185">Reference proteome</keyword>
<evidence type="ECO:0000313" key="4">
    <source>
        <dbReference type="Proteomes" id="UP000006804"/>
    </source>
</evidence>
<organism evidence="3 4">
    <name type="scientific">Pseudothermotoga thermarum DSM 5069</name>
    <dbReference type="NCBI Taxonomy" id="688269"/>
    <lineage>
        <taxon>Bacteria</taxon>
        <taxon>Thermotogati</taxon>
        <taxon>Thermotogota</taxon>
        <taxon>Thermotogae</taxon>
        <taxon>Thermotogales</taxon>
        <taxon>Thermotogaceae</taxon>
        <taxon>Pseudothermotoga</taxon>
    </lineage>
</organism>
<accession>F7YVN9</accession>
<dbReference type="InterPro" id="IPR013229">
    <property type="entry name" value="PEGA"/>
</dbReference>
<dbReference type="STRING" id="688269.Theth_1656"/>
<dbReference type="InterPro" id="IPR025493">
    <property type="entry name" value="DUF4384"/>
</dbReference>
<name>F7YVN9_9THEM</name>
<dbReference type="OrthoDB" id="36480at2"/>
<evidence type="ECO:0000259" key="1">
    <source>
        <dbReference type="Pfam" id="PF08308"/>
    </source>
</evidence>
<feature type="domain" description="DUF4384" evidence="2">
    <location>
        <begin position="48"/>
        <end position="126"/>
    </location>
</feature>
<dbReference type="HOGENOM" id="CLU_031368_0_0_0"/>
<proteinExistence type="predicted"/>